<dbReference type="InterPro" id="IPR035897">
    <property type="entry name" value="Toll_tir_struct_dom_sf"/>
</dbReference>
<dbReference type="PROSITE" id="PS50104">
    <property type="entry name" value="TIR"/>
    <property type="match status" value="1"/>
</dbReference>
<comment type="caution">
    <text evidence="3">The sequence shown here is derived from an EMBL/GenBank/DDBJ whole genome shotgun (WGS) entry which is preliminary data.</text>
</comment>
<sequence length="162" mass="18657">MASTALRLNRTNKYDVFLSFRSEDTRHSFTDHLYKALVQAGISTFRDNDEIDRGQELKPEIEKAITESRAYIIVLSENYAKSKWCLNELVLILEQRRNFNHFVLPVFYQVDPLDVRNQQQSFAIEAKDGVECSIWTKDNVSTWKASLTEVADLTGLVLFSGC</sequence>
<dbReference type="Proteomes" id="UP000245207">
    <property type="component" value="Unassembled WGS sequence"/>
</dbReference>
<organism evidence="3 4">
    <name type="scientific">Artemisia annua</name>
    <name type="common">Sweet wormwood</name>
    <dbReference type="NCBI Taxonomy" id="35608"/>
    <lineage>
        <taxon>Eukaryota</taxon>
        <taxon>Viridiplantae</taxon>
        <taxon>Streptophyta</taxon>
        <taxon>Embryophyta</taxon>
        <taxon>Tracheophyta</taxon>
        <taxon>Spermatophyta</taxon>
        <taxon>Magnoliopsida</taxon>
        <taxon>eudicotyledons</taxon>
        <taxon>Gunneridae</taxon>
        <taxon>Pentapetalae</taxon>
        <taxon>asterids</taxon>
        <taxon>campanulids</taxon>
        <taxon>Asterales</taxon>
        <taxon>Asteraceae</taxon>
        <taxon>Asteroideae</taxon>
        <taxon>Anthemideae</taxon>
        <taxon>Artemisiinae</taxon>
        <taxon>Artemisia</taxon>
    </lineage>
</organism>
<keyword evidence="1" id="KW-0520">NAD</keyword>
<evidence type="ECO:0000259" key="2">
    <source>
        <dbReference type="PROSITE" id="PS50104"/>
    </source>
</evidence>
<name>A0A2U1K980_ARTAN</name>
<dbReference type="AlphaFoldDB" id="A0A2U1K980"/>
<dbReference type="OrthoDB" id="1357022at2759"/>
<dbReference type="PANTHER" id="PTHR32009:SF133">
    <property type="entry name" value="TIR DOMAIN-CONTAINING PROTEIN"/>
    <property type="match status" value="1"/>
</dbReference>
<dbReference type="GO" id="GO:0007165">
    <property type="term" value="P:signal transduction"/>
    <property type="evidence" value="ECO:0007669"/>
    <property type="project" value="InterPro"/>
</dbReference>
<dbReference type="FunFam" id="3.40.50.10140:FF:000007">
    <property type="entry name" value="Disease resistance protein (TIR-NBS-LRR class)"/>
    <property type="match status" value="1"/>
</dbReference>
<evidence type="ECO:0000313" key="4">
    <source>
        <dbReference type="Proteomes" id="UP000245207"/>
    </source>
</evidence>
<protein>
    <submittedName>
        <fullName evidence="3">Toll/interleukin-1 receptor (TIR) domain-containing protein</fullName>
    </submittedName>
</protein>
<accession>A0A2U1K980</accession>
<dbReference type="Pfam" id="PF01582">
    <property type="entry name" value="TIR"/>
    <property type="match status" value="1"/>
</dbReference>
<keyword evidence="3" id="KW-0675">Receptor</keyword>
<dbReference type="SMART" id="SM00255">
    <property type="entry name" value="TIR"/>
    <property type="match status" value="1"/>
</dbReference>
<feature type="domain" description="TIR" evidence="2">
    <location>
        <begin position="12"/>
        <end position="162"/>
    </location>
</feature>
<reference evidence="3 4" key="1">
    <citation type="journal article" date="2018" name="Mol. Plant">
        <title>The genome of Artemisia annua provides insight into the evolution of Asteraceae family and artemisinin biosynthesis.</title>
        <authorList>
            <person name="Shen Q."/>
            <person name="Zhang L."/>
            <person name="Liao Z."/>
            <person name="Wang S."/>
            <person name="Yan T."/>
            <person name="Shi P."/>
            <person name="Liu M."/>
            <person name="Fu X."/>
            <person name="Pan Q."/>
            <person name="Wang Y."/>
            <person name="Lv Z."/>
            <person name="Lu X."/>
            <person name="Zhang F."/>
            <person name="Jiang W."/>
            <person name="Ma Y."/>
            <person name="Chen M."/>
            <person name="Hao X."/>
            <person name="Li L."/>
            <person name="Tang Y."/>
            <person name="Lv G."/>
            <person name="Zhou Y."/>
            <person name="Sun X."/>
            <person name="Brodelius P.E."/>
            <person name="Rose J.K.C."/>
            <person name="Tang K."/>
        </authorList>
    </citation>
    <scope>NUCLEOTIDE SEQUENCE [LARGE SCALE GENOMIC DNA]</scope>
    <source>
        <strain evidence="4">cv. Huhao1</strain>
        <tissue evidence="3">Leaf</tissue>
    </source>
</reference>
<keyword evidence="4" id="KW-1185">Reference proteome</keyword>
<dbReference type="EMBL" id="PKPP01030837">
    <property type="protein sequence ID" value="PWA20545.1"/>
    <property type="molecule type" value="Genomic_DNA"/>
</dbReference>
<dbReference type="STRING" id="35608.A0A2U1K980"/>
<evidence type="ECO:0000313" key="3">
    <source>
        <dbReference type="EMBL" id="PWA20545.1"/>
    </source>
</evidence>
<proteinExistence type="predicted"/>
<dbReference type="PANTHER" id="PTHR32009">
    <property type="entry name" value="TMV RESISTANCE PROTEIN N-LIKE"/>
    <property type="match status" value="1"/>
</dbReference>
<evidence type="ECO:0000256" key="1">
    <source>
        <dbReference type="ARBA" id="ARBA00023027"/>
    </source>
</evidence>
<gene>
    <name evidence="3" type="ORF">CTI12_AA629720</name>
</gene>
<dbReference type="SUPFAM" id="SSF52200">
    <property type="entry name" value="Toll/Interleukin receptor TIR domain"/>
    <property type="match status" value="1"/>
</dbReference>
<dbReference type="InterPro" id="IPR000157">
    <property type="entry name" value="TIR_dom"/>
</dbReference>
<dbReference type="Gene3D" id="3.40.50.10140">
    <property type="entry name" value="Toll/interleukin-1 receptor homology (TIR) domain"/>
    <property type="match status" value="1"/>
</dbReference>